<feature type="domain" description="Nudix hydrolase" evidence="4">
    <location>
        <begin position="3"/>
        <end position="132"/>
    </location>
</feature>
<proteinExistence type="inferred from homology"/>
<evidence type="ECO:0000313" key="6">
    <source>
        <dbReference type="Proteomes" id="UP000053681"/>
    </source>
</evidence>
<reference evidence="5 6" key="1">
    <citation type="submission" date="2015-11" db="EMBL/GenBank/DDBJ databases">
        <title>Bacillus caseinolyticus sp nov.</title>
        <authorList>
            <person name="Dastager S.G."/>
            <person name="Mawlankar R."/>
        </authorList>
    </citation>
    <scope>NUCLEOTIDE SEQUENCE [LARGE SCALE GENOMIC DNA]</scope>
    <source>
        <strain evidence="5 6">SGD-V-76</strain>
    </source>
</reference>
<accession>A0A0V8JKN2</accession>
<dbReference type="Gene3D" id="3.90.79.10">
    <property type="entry name" value="Nucleoside Triphosphate Pyrophosphohydrolase"/>
    <property type="match status" value="1"/>
</dbReference>
<evidence type="ECO:0000256" key="1">
    <source>
        <dbReference type="ARBA" id="ARBA00001946"/>
    </source>
</evidence>
<dbReference type="AlphaFoldDB" id="A0A0V8JKN2"/>
<dbReference type="InterPro" id="IPR000086">
    <property type="entry name" value="NUDIX_hydrolase_dom"/>
</dbReference>
<dbReference type="PRINTS" id="PR00502">
    <property type="entry name" value="NUDIXFAMILY"/>
</dbReference>
<comment type="caution">
    <text evidence="5">The sequence shown here is derived from an EMBL/GenBank/DDBJ whole genome shotgun (WGS) entry which is preliminary data.</text>
</comment>
<dbReference type="PANTHER" id="PTHR43046">
    <property type="entry name" value="GDP-MANNOSE MANNOSYL HYDROLASE"/>
    <property type="match status" value="1"/>
</dbReference>
<dbReference type="EMBL" id="LNQP01000041">
    <property type="protein sequence ID" value="KSU87529.1"/>
    <property type="molecule type" value="Genomic_DNA"/>
</dbReference>
<name>A0A0V8JKN2_9BACI</name>
<gene>
    <name evidence="5" type="ORF">AS180_12420</name>
</gene>
<dbReference type="CDD" id="cd02883">
    <property type="entry name" value="NUDIX_Hydrolase"/>
    <property type="match status" value="1"/>
</dbReference>
<evidence type="ECO:0000256" key="3">
    <source>
        <dbReference type="RuleBase" id="RU003476"/>
    </source>
</evidence>
<dbReference type="InterPro" id="IPR020084">
    <property type="entry name" value="NUDIX_hydrolase_CS"/>
</dbReference>
<dbReference type="RefSeq" id="WP_025907998.1">
    <property type="nucleotide sequence ID" value="NZ_KQ758656.1"/>
</dbReference>
<dbReference type="Pfam" id="PF00293">
    <property type="entry name" value="NUDIX"/>
    <property type="match status" value="1"/>
</dbReference>
<dbReference type="InterPro" id="IPR020476">
    <property type="entry name" value="Nudix_hydrolase"/>
</dbReference>
<organism evidence="5 6">
    <name type="scientific">Priestia veravalensis</name>
    <dbReference type="NCBI Taxonomy" id="1414648"/>
    <lineage>
        <taxon>Bacteria</taxon>
        <taxon>Bacillati</taxon>
        <taxon>Bacillota</taxon>
        <taxon>Bacilli</taxon>
        <taxon>Bacillales</taxon>
        <taxon>Bacillaceae</taxon>
        <taxon>Priestia</taxon>
    </lineage>
</organism>
<comment type="cofactor">
    <cofactor evidence="1">
        <name>Mg(2+)</name>
        <dbReference type="ChEBI" id="CHEBI:18420"/>
    </cofactor>
</comment>
<sequence>MSNWKGAAAICINENNELLMVAQEKPNHPELWSVPSGGLEGGETFEECCVREVLEETGYEVEILGQVHEYDTVTYGVDVHIKYFAVQLVGGEKKLQDPDNLIVDVAWKPVAKMDDLFMLFEEERKILLRYIEDGVLKVN</sequence>
<dbReference type="PANTHER" id="PTHR43046:SF2">
    <property type="entry name" value="8-OXO-DGTP DIPHOSPHATASE-RELATED"/>
    <property type="match status" value="1"/>
</dbReference>
<evidence type="ECO:0000259" key="4">
    <source>
        <dbReference type="PROSITE" id="PS51462"/>
    </source>
</evidence>
<keyword evidence="6" id="KW-1185">Reference proteome</keyword>
<evidence type="ECO:0000313" key="5">
    <source>
        <dbReference type="EMBL" id="KSU87529.1"/>
    </source>
</evidence>
<dbReference type="PROSITE" id="PS51462">
    <property type="entry name" value="NUDIX"/>
    <property type="match status" value="1"/>
</dbReference>
<dbReference type="InterPro" id="IPR015797">
    <property type="entry name" value="NUDIX_hydrolase-like_dom_sf"/>
</dbReference>
<dbReference type="PROSITE" id="PS00893">
    <property type="entry name" value="NUDIX_BOX"/>
    <property type="match status" value="1"/>
</dbReference>
<evidence type="ECO:0000256" key="2">
    <source>
        <dbReference type="ARBA" id="ARBA00022801"/>
    </source>
</evidence>
<dbReference type="GeneID" id="93682553"/>
<comment type="similarity">
    <text evidence="3">Belongs to the Nudix hydrolase family.</text>
</comment>
<keyword evidence="2 3" id="KW-0378">Hydrolase</keyword>
<dbReference type="SUPFAM" id="SSF55811">
    <property type="entry name" value="Nudix"/>
    <property type="match status" value="1"/>
</dbReference>
<dbReference type="GO" id="GO:0016787">
    <property type="term" value="F:hydrolase activity"/>
    <property type="evidence" value="ECO:0007669"/>
    <property type="project" value="UniProtKB-KW"/>
</dbReference>
<protein>
    <submittedName>
        <fullName evidence="5">DNA mismatch repair protein MutT</fullName>
    </submittedName>
</protein>
<dbReference type="Proteomes" id="UP000053681">
    <property type="component" value="Unassembled WGS sequence"/>
</dbReference>